<accession>M1HEZ2</accession>
<name>M1HEZ2_BPS16</name>
<dbReference type="GeneID" id="14675335"/>
<proteinExistence type="predicted"/>
<protein>
    <submittedName>
        <fullName evidence="1">Uncharacterized protein</fullName>
    </submittedName>
</protein>
<keyword evidence="2" id="KW-1185">Reference proteome</keyword>
<reference evidence="1 2" key="1">
    <citation type="journal article" date="2013" name="Mol. Microbiol.">
        <title>Long tail fibres of the novel broad-host-range T-even bacteriophage S16 specifically recognize Salmonella OmpC.</title>
        <authorList>
            <person name="Marti R."/>
            <person name="Zurfluh K."/>
            <person name="Hagens S."/>
            <person name="Pianezzi J."/>
            <person name="Klumpp J."/>
            <person name="Loessner M.J."/>
        </authorList>
    </citation>
    <scope>NUCLEOTIDE SEQUENCE [LARGE SCALE GENOMIC DNA]</scope>
</reference>
<dbReference type="RefSeq" id="YP_007501134.1">
    <property type="nucleotide sequence ID" value="NC_020416.1"/>
</dbReference>
<dbReference type="Proteomes" id="UP000011284">
    <property type="component" value="Segment"/>
</dbReference>
<sequence>MEVIYTVHLRLRVMSILKKFLFQMPETFCLDGL</sequence>
<dbReference type="KEGG" id="vg:14675335"/>
<organism evidence="1 2">
    <name type="scientific">Salmonella phage S16</name>
    <name type="common">Salmonella phage vB_SenM-S16</name>
    <dbReference type="NCBI Taxonomy" id="1087482"/>
    <lineage>
        <taxon>Viruses</taxon>
        <taxon>Duplodnaviria</taxon>
        <taxon>Heunggongvirae</taxon>
        <taxon>Uroviricota</taxon>
        <taxon>Caudoviricetes</taxon>
        <taxon>Pantevenvirales</taxon>
        <taxon>Straboviridae</taxon>
        <taxon>Tevenvirinae</taxon>
        <taxon>Gelderlandvirus</taxon>
        <taxon>Gelderlandvirus s16</taxon>
    </lineage>
</organism>
<evidence type="ECO:0000313" key="2">
    <source>
        <dbReference type="Proteomes" id="UP000011284"/>
    </source>
</evidence>
<evidence type="ECO:0000313" key="1">
    <source>
        <dbReference type="EMBL" id="AGE48173.1"/>
    </source>
</evidence>
<organismHost>
    <name type="scientific">Salmonella enterica</name>
    <name type="common">Salmonella choleraesuis</name>
    <dbReference type="NCBI Taxonomy" id="28901"/>
</organismHost>
<dbReference type="EMBL" id="HQ331142">
    <property type="protein sequence ID" value="AGE48173.1"/>
    <property type="molecule type" value="Genomic_DNA"/>
</dbReference>